<dbReference type="Proteomes" id="UP001108240">
    <property type="component" value="Unplaced"/>
</dbReference>
<evidence type="ECO:0000313" key="6">
    <source>
        <dbReference type="Ensembl" id="ENSCCRP00000129779.1"/>
    </source>
</evidence>
<dbReference type="InterPro" id="IPR007110">
    <property type="entry name" value="Ig-like_dom"/>
</dbReference>
<evidence type="ECO:0000256" key="4">
    <source>
        <dbReference type="ARBA" id="ARBA00023157"/>
    </source>
</evidence>
<sequence length="455" mass="49502">SVTLHCELSKPGVPVVWRKGTQVISSGGKYIIKQISSTVELKITDVKPEDAGDYVCDCGDNITTANVKVNALPATFTQELKNQTAIEGESIIFQCELSKPGVPVVWRKGTQVIHSGGKYLIKQVGSNVELKITDVKPEDAGDYICDCGDNICTAYIKVNALPVVFKHELQNQEIQEGDSVTWRCELSKPEVPVVWRKGTQVISSGGKYLIRQAGSTVELKITGVKPEDAGDYACDCGDSITTANVKVNALPATFTQELKNQTATEGEGIIFHCELSKPGVPVIWRKGTQVIHSGGKYLIKQVGSTVELKITDVKPEDAGDYACDCGDSITTANVKVNALPAIFTQALKNQTAVEGETISFQCELSKADILVEWRRGEIGLCPCAKYEFKQDGHCAQLFIHDLEPEDSGDYICDTGERQSIANLEVKALPVLFKSPLKNLESKAGKNAVFRCELDK</sequence>
<feature type="domain" description="Ig-like" evidence="5">
    <location>
        <begin position="1"/>
        <end position="70"/>
    </location>
</feature>
<evidence type="ECO:0000313" key="7">
    <source>
        <dbReference type="Proteomes" id="UP001108240"/>
    </source>
</evidence>
<dbReference type="SMART" id="SM00408">
    <property type="entry name" value="IGc2"/>
    <property type="match status" value="5"/>
</dbReference>
<dbReference type="AlphaFoldDB" id="A0A9J7Z9K4"/>
<dbReference type="PANTHER" id="PTHR35971">
    <property type="entry name" value="SI:DKEY-31G6.6"/>
    <property type="match status" value="1"/>
</dbReference>
<dbReference type="InterPro" id="IPR013783">
    <property type="entry name" value="Ig-like_fold"/>
</dbReference>
<keyword evidence="7" id="KW-1185">Reference proteome</keyword>
<protein>
    <submittedName>
        <fullName evidence="6">Obscurin, cytoskeletal calmodulin and titin-interacting RhoGEF b</fullName>
    </submittedName>
</protein>
<dbReference type="GO" id="GO:0005737">
    <property type="term" value="C:cytoplasm"/>
    <property type="evidence" value="ECO:0007669"/>
    <property type="project" value="UniProtKB-SubCell"/>
</dbReference>
<dbReference type="FunFam" id="2.60.40.10:FF:000228">
    <property type="entry name" value="obscurin isoform X4"/>
    <property type="match status" value="4"/>
</dbReference>
<comment type="subcellular location">
    <subcellularLocation>
        <location evidence="1">Cytoplasm</location>
    </subcellularLocation>
</comment>
<accession>A0A9J7Z9K4</accession>
<evidence type="ECO:0000256" key="3">
    <source>
        <dbReference type="ARBA" id="ARBA00022553"/>
    </source>
</evidence>
<dbReference type="Ensembl" id="ENSCCRT00000188637.1">
    <property type="protein sequence ID" value="ENSCCRP00000129779.1"/>
    <property type="gene ID" value="ENSCCRG00000074704.1"/>
</dbReference>
<evidence type="ECO:0000256" key="2">
    <source>
        <dbReference type="ARBA" id="ARBA00022490"/>
    </source>
</evidence>
<dbReference type="InterPro" id="IPR003599">
    <property type="entry name" value="Ig_sub"/>
</dbReference>
<name>A0A9J7Z9K4_CYPCA</name>
<dbReference type="PROSITE" id="PS50835">
    <property type="entry name" value="IG_LIKE"/>
    <property type="match status" value="5"/>
</dbReference>
<feature type="domain" description="Ig-like" evidence="5">
    <location>
        <begin position="251"/>
        <end position="337"/>
    </location>
</feature>
<dbReference type="SMART" id="SM00409">
    <property type="entry name" value="IG"/>
    <property type="match status" value="5"/>
</dbReference>
<proteinExistence type="predicted"/>
<dbReference type="InterPro" id="IPR003598">
    <property type="entry name" value="Ig_sub2"/>
</dbReference>
<dbReference type="GeneTree" id="ENSGT00940000154756"/>
<dbReference type="Pfam" id="PF07679">
    <property type="entry name" value="I-set"/>
    <property type="match status" value="5"/>
</dbReference>
<evidence type="ECO:0000259" key="5">
    <source>
        <dbReference type="PROSITE" id="PS50835"/>
    </source>
</evidence>
<dbReference type="Gene3D" id="2.60.40.10">
    <property type="entry name" value="Immunoglobulins"/>
    <property type="match status" value="5"/>
</dbReference>
<organism evidence="6 7">
    <name type="scientific">Cyprinus carpio carpio</name>
    <dbReference type="NCBI Taxonomy" id="630221"/>
    <lineage>
        <taxon>Eukaryota</taxon>
        <taxon>Metazoa</taxon>
        <taxon>Chordata</taxon>
        <taxon>Craniata</taxon>
        <taxon>Vertebrata</taxon>
        <taxon>Euteleostomi</taxon>
        <taxon>Actinopterygii</taxon>
        <taxon>Neopterygii</taxon>
        <taxon>Teleostei</taxon>
        <taxon>Ostariophysi</taxon>
        <taxon>Cypriniformes</taxon>
        <taxon>Cyprinidae</taxon>
        <taxon>Cyprininae</taxon>
        <taxon>Cyprinus</taxon>
    </lineage>
</organism>
<dbReference type="InterPro" id="IPR052385">
    <property type="entry name" value="Obscurin/Obscurin-like_Reg"/>
</dbReference>
<reference evidence="6" key="1">
    <citation type="submission" date="2025-08" db="UniProtKB">
        <authorList>
            <consortium name="Ensembl"/>
        </authorList>
    </citation>
    <scope>IDENTIFICATION</scope>
</reference>
<keyword evidence="3" id="KW-0597">Phosphoprotein</keyword>
<evidence type="ECO:0000256" key="1">
    <source>
        <dbReference type="ARBA" id="ARBA00004496"/>
    </source>
</evidence>
<dbReference type="PANTHER" id="PTHR35971:SF5">
    <property type="entry name" value="OBSCURIN LIKE CYTOSKELETAL ADAPTOR 1"/>
    <property type="match status" value="1"/>
</dbReference>
<keyword evidence="2" id="KW-0963">Cytoplasm</keyword>
<feature type="domain" description="Ig-like" evidence="5">
    <location>
        <begin position="340"/>
        <end position="412"/>
    </location>
</feature>
<reference evidence="6" key="2">
    <citation type="submission" date="2025-09" db="UniProtKB">
        <authorList>
            <consortium name="Ensembl"/>
        </authorList>
    </citation>
    <scope>IDENTIFICATION</scope>
</reference>
<keyword evidence="4" id="KW-1015">Disulfide bond</keyword>
<dbReference type="InterPro" id="IPR036179">
    <property type="entry name" value="Ig-like_dom_sf"/>
</dbReference>
<feature type="domain" description="Ig-like" evidence="5">
    <location>
        <begin position="162"/>
        <end position="248"/>
    </location>
</feature>
<feature type="domain" description="Ig-like" evidence="5">
    <location>
        <begin position="73"/>
        <end position="145"/>
    </location>
</feature>
<dbReference type="InterPro" id="IPR013098">
    <property type="entry name" value="Ig_I-set"/>
</dbReference>
<dbReference type="SUPFAM" id="SSF48726">
    <property type="entry name" value="Immunoglobulin"/>
    <property type="match status" value="5"/>
</dbReference>